<feature type="region of interest" description="Disordered" evidence="3">
    <location>
        <begin position="545"/>
        <end position="576"/>
    </location>
</feature>
<dbReference type="Proteomes" id="UP001291623">
    <property type="component" value="Unassembled WGS sequence"/>
</dbReference>
<feature type="compositionally biased region" description="Basic and acidic residues" evidence="3">
    <location>
        <begin position="627"/>
        <end position="643"/>
    </location>
</feature>
<dbReference type="Pfam" id="PF00089">
    <property type="entry name" value="Trypsin"/>
    <property type="match status" value="1"/>
</dbReference>
<protein>
    <recommendedName>
        <fullName evidence="4">Peptidase S1 domain-containing protein</fullName>
    </recommendedName>
</protein>
<evidence type="ECO:0000256" key="1">
    <source>
        <dbReference type="ARBA" id="ARBA00023157"/>
    </source>
</evidence>
<evidence type="ECO:0000256" key="3">
    <source>
        <dbReference type="SAM" id="MobiDB-lite"/>
    </source>
</evidence>
<dbReference type="PRINTS" id="PR00722">
    <property type="entry name" value="CHYMOTRYPSIN"/>
</dbReference>
<feature type="region of interest" description="Disordered" evidence="3">
    <location>
        <begin position="620"/>
        <end position="643"/>
    </location>
</feature>
<dbReference type="InterPro" id="IPR009003">
    <property type="entry name" value="Peptidase_S1_PA"/>
</dbReference>
<dbReference type="InterPro" id="IPR043504">
    <property type="entry name" value="Peptidase_S1_PA_chymotrypsin"/>
</dbReference>
<comment type="caution">
    <text evidence="5">The sequence shown here is derived from an EMBL/GenBank/DDBJ whole genome shotgun (WGS) entry which is preliminary data.</text>
</comment>
<keyword evidence="1" id="KW-1015">Disulfide bond</keyword>
<keyword evidence="2" id="KW-0645">Protease</keyword>
<dbReference type="GO" id="GO:0016251">
    <property type="term" value="F:RNA polymerase II general transcription initiation factor activity"/>
    <property type="evidence" value="ECO:0007669"/>
    <property type="project" value="TreeGrafter"/>
</dbReference>
<dbReference type="InterPro" id="IPR001254">
    <property type="entry name" value="Trypsin_dom"/>
</dbReference>
<dbReference type="SMART" id="SM00020">
    <property type="entry name" value="Tryp_SPc"/>
    <property type="match status" value="1"/>
</dbReference>
<proteinExistence type="predicted"/>
<keyword evidence="6" id="KW-1185">Reference proteome</keyword>
<dbReference type="GO" id="GO:0004252">
    <property type="term" value="F:serine-type endopeptidase activity"/>
    <property type="evidence" value="ECO:0007669"/>
    <property type="project" value="InterPro"/>
</dbReference>
<dbReference type="PANTHER" id="PTHR15137:SF9">
    <property type="entry name" value="TRANSCRIPTION INITIATION FACTOR TFIID SUBUNIT 2"/>
    <property type="match status" value="1"/>
</dbReference>
<dbReference type="PANTHER" id="PTHR15137">
    <property type="entry name" value="TRANSCRIPTION INITIATION FACTOR TFIID"/>
    <property type="match status" value="1"/>
</dbReference>
<dbReference type="Pfam" id="PF25577">
    <property type="entry name" value="TPR_TAF2_C"/>
    <property type="match status" value="1"/>
</dbReference>
<keyword evidence="2" id="KW-0720">Serine protease</keyword>
<dbReference type="SUPFAM" id="SSF50494">
    <property type="entry name" value="Trypsin-like serine proteases"/>
    <property type="match status" value="1"/>
</dbReference>
<feature type="compositionally biased region" description="Basic residues" evidence="3">
    <location>
        <begin position="747"/>
        <end position="764"/>
    </location>
</feature>
<dbReference type="GO" id="GO:0003682">
    <property type="term" value="F:chromatin binding"/>
    <property type="evidence" value="ECO:0007669"/>
    <property type="project" value="TreeGrafter"/>
</dbReference>
<feature type="compositionally biased region" description="Polar residues" evidence="3">
    <location>
        <begin position="774"/>
        <end position="810"/>
    </location>
</feature>
<dbReference type="InterPro" id="IPR057991">
    <property type="entry name" value="TPR_TAF2_C"/>
</dbReference>
<dbReference type="AlphaFoldDB" id="A0AAE1QS59"/>
<dbReference type="PROSITE" id="PS00134">
    <property type="entry name" value="TRYPSIN_HIS"/>
    <property type="match status" value="1"/>
</dbReference>
<evidence type="ECO:0000259" key="4">
    <source>
        <dbReference type="PROSITE" id="PS50240"/>
    </source>
</evidence>
<dbReference type="GO" id="GO:0000976">
    <property type="term" value="F:transcription cis-regulatory region binding"/>
    <property type="evidence" value="ECO:0007669"/>
    <property type="project" value="TreeGrafter"/>
</dbReference>
<gene>
    <name evidence="5" type="ORF">RND71_044160</name>
</gene>
<dbReference type="PROSITE" id="PS50240">
    <property type="entry name" value="TRYPSIN_DOM"/>
    <property type="match status" value="1"/>
</dbReference>
<accession>A0AAE1QS59</accession>
<dbReference type="GO" id="GO:0005669">
    <property type="term" value="C:transcription factor TFIID complex"/>
    <property type="evidence" value="ECO:0007669"/>
    <property type="project" value="InterPro"/>
</dbReference>
<feature type="region of interest" description="Disordered" evidence="3">
    <location>
        <begin position="693"/>
        <end position="810"/>
    </location>
</feature>
<dbReference type="InterPro" id="IPR018114">
    <property type="entry name" value="TRYPSIN_HIS"/>
</dbReference>
<dbReference type="InterPro" id="IPR033116">
    <property type="entry name" value="TRYPSIN_SER"/>
</dbReference>
<feature type="domain" description="Peptidase S1" evidence="4">
    <location>
        <begin position="1"/>
        <end position="201"/>
    </location>
</feature>
<dbReference type="Gene3D" id="2.40.10.10">
    <property type="entry name" value="Trypsin-like serine proteases"/>
    <property type="match status" value="2"/>
</dbReference>
<name>A0AAE1QS59_9SOLA</name>
<evidence type="ECO:0000256" key="2">
    <source>
        <dbReference type="RuleBase" id="RU363034"/>
    </source>
</evidence>
<feature type="compositionally biased region" description="Polar residues" evidence="3">
    <location>
        <begin position="694"/>
        <end position="717"/>
    </location>
</feature>
<reference evidence="5" key="1">
    <citation type="submission" date="2023-12" db="EMBL/GenBank/DDBJ databases">
        <title>Genome assembly of Anisodus tanguticus.</title>
        <authorList>
            <person name="Wang Y.-J."/>
        </authorList>
    </citation>
    <scope>NUCLEOTIDE SEQUENCE</scope>
    <source>
        <strain evidence="5">KB-2021</strain>
        <tissue evidence="5">Leaf</tissue>
    </source>
</reference>
<sequence length="810" mass="92446">MASLGSKDNNHLCGATILNNHYVLTAAHCTMGKNPEDFTVRVGIQSIMELYEDKVYNVKNLIHRELKNPGDFGDFSLIEVDRPIQFEDGRVEPGCLNLKDNYFSDELLSAGWGLTSRPWDDLSGNNEKTNYNPYDTYDLKYYFSTQTEKDCKPHDICVIAKNEGDSACSGDSGGPLMHTKNGKTSVVGMAGFVKSIKEDYTVDLLIKHRKEGYKFLKQILLEKYSKEQGIIEEKILMKPFEDEDSFDYCDPSLEICSSDIKLRNLDTFTKKHIDAVASTDPERNLGEIVIYIPSQLSHYVAEGKLLSFNIEFGLEKPGGALVEAIVETLTPVVSAVLARSGFNQISSESLSPETKLILDEITRYFNMEKLLPCYHYTVTVSCLKAFRHLQKMGHLPNNSKFFQQYTQYGLFKEIRITAVEALVDIIKVEQTKEDFLFLLNLVEFDPVPSFKYNIIRLMTENPPISNKDANSPLNIEVIVDKIWSLMNIVLVYDNRLRNACIDMYYAFYGRQRPSCVPKPEFSVVLNLKEQTALVNHNLQEENDLELNSSSFTDNKEKDVNLSFDSGPSKRKHDDTELDEFDEKFNKEKRFKILENENYNNQEPLTDFDKINQSFPLPGSNTFSFRQDSIEQDSKSHHSDNFENSKDFTSFNKSSLAQNEPSTSLISFDNSVQLLATKFNLTNDSERNLNEETSDLQFNPNLISSDNPEHSLTFTMNKNIPGFASNENSKERVKEKKNKNKDKEKDKDKKKKKHKKHKKHKHKKDKEKTKDQSLDLINTNSSSITNPLIQTESQLVMSDADSSNPSAPNTP</sequence>
<dbReference type="EMBL" id="JAVYJV010000043">
    <property type="protein sequence ID" value="KAK4337257.1"/>
    <property type="molecule type" value="Genomic_DNA"/>
</dbReference>
<evidence type="ECO:0000313" key="5">
    <source>
        <dbReference type="EMBL" id="KAK4337257.1"/>
    </source>
</evidence>
<dbReference type="PROSITE" id="PS00135">
    <property type="entry name" value="TRYPSIN_SER"/>
    <property type="match status" value="1"/>
</dbReference>
<organism evidence="5 6">
    <name type="scientific">Anisodus tanguticus</name>
    <dbReference type="NCBI Taxonomy" id="243964"/>
    <lineage>
        <taxon>Eukaryota</taxon>
        <taxon>Viridiplantae</taxon>
        <taxon>Streptophyta</taxon>
        <taxon>Embryophyta</taxon>
        <taxon>Tracheophyta</taxon>
        <taxon>Spermatophyta</taxon>
        <taxon>Magnoliopsida</taxon>
        <taxon>eudicotyledons</taxon>
        <taxon>Gunneridae</taxon>
        <taxon>Pentapetalae</taxon>
        <taxon>asterids</taxon>
        <taxon>lamiids</taxon>
        <taxon>Solanales</taxon>
        <taxon>Solanaceae</taxon>
        <taxon>Solanoideae</taxon>
        <taxon>Hyoscyameae</taxon>
        <taxon>Anisodus</taxon>
    </lineage>
</organism>
<dbReference type="GO" id="GO:0006367">
    <property type="term" value="P:transcription initiation at RNA polymerase II promoter"/>
    <property type="evidence" value="ECO:0007669"/>
    <property type="project" value="TreeGrafter"/>
</dbReference>
<evidence type="ECO:0000313" key="6">
    <source>
        <dbReference type="Proteomes" id="UP001291623"/>
    </source>
</evidence>
<dbReference type="InterPro" id="IPR001314">
    <property type="entry name" value="Peptidase_S1A"/>
</dbReference>
<dbReference type="GO" id="GO:0006508">
    <property type="term" value="P:proteolysis"/>
    <property type="evidence" value="ECO:0007669"/>
    <property type="project" value="UniProtKB-KW"/>
</dbReference>
<dbReference type="InterPro" id="IPR037813">
    <property type="entry name" value="TAF2"/>
</dbReference>
<keyword evidence="2" id="KW-0378">Hydrolase</keyword>